<evidence type="ECO:0000313" key="12">
    <source>
        <dbReference type="Proteomes" id="UP000518752"/>
    </source>
</evidence>
<evidence type="ECO:0000256" key="4">
    <source>
        <dbReference type="ARBA" id="ARBA00023125"/>
    </source>
</evidence>
<accession>A0A8H5FN27</accession>
<feature type="compositionally biased region" description="Acidic residues" evidence="8">
    <location>
        <begin position="195"/>
        <end position="214"/>
    </location>
</feature>
<dbReference type="SUPFAM" id="SSF52540">
    <property type="entry name" value="P-loop containing nucleoside triphosphate hydrolases"/>
    <property type="match status" value="1"/>
</dbReference>
<dbReference type="EMBL" id="JAACJN010000482">
    <property type="protein sequence ID" value="KAF5342884.1"/>
    <property type="molecule type" value="Genomic_DNA"/>
</dbReference>
<dbReference type="GO" id="GO:0009378">
    <property type="term" value="F:four-way junction helicase activity"/>
    <property type="evidence" value="ECO:0007669"/>
    <property type="project" value="TreeGrafter"/>
</dbReference>
<dbReference type="PANTHER" id="PTHR13710">
    <property type="entry name" value="DNA HELICASE RECQ FAMILY MEMBER"/>
    <property type="match status" value="1"/>
</dbReference>
<evidence type="ECO:0000256" key="2">
    <source>
        <dbReference type="ARBA" id="ARBA00022741"/>
    </source>
</evidence>
<evidence type="ECO:0000256" key="5">
    <source>
        <dbReference type="ARBA" id="ARBA00023235"/>
    </source>
</evidence>
<dbReference type="InterPro" id="IPR013087">
    <property type="entry name" value="Znf_C2H2_type"/>
</dbReference>
<dbReference type="InterPro" id="IPR001650">
    <property type="entry name" value="Helicase_C-like"/>
</dbReference>
<keyword evidence="4" id="KW-0238">DNA-binding</keyword>
<dbReference type="GO" id="GO:0005694">
    <property type="term" value="C:chromosome"/>
    <property type="evidence" value="ECO:0007669"/>
    <property type="project" value="TreeGrafter"/>
</dbReference>
<dbReference type="PROSITE" id="PS00028">
    <property type="entry name" value="ZINC_FINGER_C2H2_1"/>
    <property type="match status" value="1"/>
</dbReference>
<feature type="region of interest" description="Disordered" evidence="8">
    <location>
        <begin position="1807"/>
        <end position="1838"/>
    </location>
</feature>
<evidence type="ECO:0000256" key="3">
    <source>
        <dbReference type="ARBA" id="ARBA00022840"/>
    </source>
</evidence>
<protein>
    <recommendedName>
        <fullName evidence="7">DNA 3'-5' helicase</fullName>
        <ecNumber evidence="7">5.6.2.4</ecNumber>
    </recommendedName>
</protein>
<dbReference type="Pfam" id="PF00271">
    <property type="entry name" value="Helicase_C"/>
    <property type="match status" value="1"/>
</dbReference>
<dbReference type="GO" id="GO:0005737">
    <property type="term" value="C:cytoplasm"/>
    <property type="evidence" value="ECO:0007669"/>
    <property type="project" value="TreeGrafter"/>
</dbReference>
<dbReference type="InterPro" id="IPR011545">
    <property type="entry name" value="DEAD/DEAH_box_helicase_dom"/>
</dbReference>
<dbReference type="PROSITE" id="PS51194">
    <property type="entry name" value="HELICASE_CTER"/>
    <property type="match status" value="1"/>
</dbReference>
<dbReference type="Pfam" id="PF00270">
    <property type="entry name" value="DEAD"/>
    <property type="match status" value="1"/>
</dbReference>
<dbReference type="GO" id="GO:0043138">
    <property type="term" value="F:3'-5' DNA helicase activity"/>
    <property type="evidence" value="ECO:0007669"/>
    <property type="project" value="UniProtKB-EC"/>
</dbReference>
<proteinExistence type="inferred from homology"/>
<evidence type="ECO:0000256" key="1">
    <source>
        <dbReference type="ARBA" id="ARBA00005446"/>
    </source>
</evidence>
<keyword evidence="2" id="KW-0547">Nucleotide-binding</keyword>
<dbReference type="EC" id="5.6.2.4" evidence="7"/>
<dbReference type="SMART" id="SM00355">
    <property type="entry name" value="ZnF_C2H2"/>
    <property type="match status" value="2"/>
</dbReference>
<evidence type="ECO:0000256" key="8">
    <source>
        <dbReference type="SAM" id="MobiDB-lite"/>
    </source>
</evidence>
<feature type="region of interest" description="Disordered" evidence="8">
    <location>
        <begin position="174"/>
        <end position="217"/>
    </location>
</feature>
<evidence type="ECO:0000313" key="11">
    <source>
        <dbReference type="EMBL" id="KAF5342884.1"/>
    </source>
</evidence>
<gene>
    <name evidence="11" type="ORF">D9757_015029</name>
</gene>
<dbReference type="SMART" id="SM00487">
    <property type="entry name" value="DEXDc"/>
    <property type="match status" value="1"/>
</dbReference>
<keyword evidence="3" id="KW-0067">ATP-binding</keyword>
<dbReference type="Proteomes" id="UP000518752">
    <property type="component" value="Unassembled WGS sequence"/>
</dbReference>
<feature type="domain" description="Helicase C-terminal" evidence="10">
    <location>
        <begin position="1333"/>
        <end position="1505"/>
    </location>
</feature>
<comment type="catalytic activity">
    <reaction evidence="6">
        <text>Couples ATP hydrolysis with the unwinding of duplex DNA by translocating in the 3'-5' direction.</text>
        <dbReference type="EC" id="5.6.2.4"/>
    </reaction>
</comment>
<dbReference type="PANTHER" id="PTHR13710:SF105">
    <property type="entry name" value="ATP-DEPENDENT DNA HELICASE Q1"/>
    <property type="match status" value="1"/>
</dbReference>
<reference evidence="11 12" key="1">
    <citation type="journal article" date="2020" name="ISME J.">
        <title>Uncovering the hidden diversity of litter-decomposition mechanisms in mushroom-forming fungi.</title>
        <authorList>
            <person name="Floudas D."/>
            <person name="Bentzer J."/>
            <person name="Ahren D."/>
            <person name="Johansson T."/>
            <person name="Persson P."/>
            <person name="Tunlid A."/>
        </authorList>
    </citation>
    <scope>NUCLEOTIDE SEQUENCE [LARGE SCALE GENOMIC DNA]</scope>
    <source>
        <strain evidence="11 12">CBS 406.79</strain>
    </source>
</reference>
<sequence length="2068" mass="232709">MVCTLHTIVRRSDGKMPCPCNDDKHARYNWKLIYAMCRDRASGHPGPDDQTWADIEPQVSVPLRSFNSEGLASASLDPDSMDFSASPNTENVNIQKLEADIGAFNGIYIYGSMCGGADYLKGSDIRGMDIDNNGNDNSGALYDLLLHRLLIRIVLACKKWTPISNFGLQDLQESTSEGPKMTGQEDVNLEHVGGDDDDNDGYDDDSEAEEEPEPEPYSKAVMAVDGDFFGDKDAALKFLHQYGIAVDPVYHTVICLECEAIADFDTIVPHRRKDLRRGSLKLSDVRLPAAEKLRHVIALLGGDNTSRPDPTDGPIAAIDGVAIVDGVKCTMSGCVGRIFSSIRLCRFHQERDHSDVPDKLRSRVQVKCQSLCLFKNKSRKYIEVLPKPEPLFDGLVDLHRVAEERGLFSVNETFTLGTSERQKPSVLAQTRWDDLINGVNVPGLISTASTESQGKDESFVALRALVRTYYLNIADRLVDLPVLTRRAILNPFSRELENIPFRRPQEITSIIRDADTASQFLCFLITHLQRPFESFPIFLHPDVTALLLALSSSLRPKSSHPPSLTDVHNTIWALLSLPSVEFKKSDTNCPYTRFLIATHIKIGSGFARAVAITPHISYIEWAFRATAAQEIMYRAPEFEDDSLKAFRAVVQPWISESESCLFNSLRQSMHFLSAMAYREQGHSQFIWSVDRNTLSMNGFPIHIPSYIDRLGAVLVTVTNNVSRLFRGCPFLDILEHLDRCMVPEDSGRPRWLHEEMNNETARYSFLEEKSNGLNDFRPRLLHHLVNKSNLFSRSSGRPVAQRGEFLCFSFLACANAYIVVAHIKAWLYELDEIVRALFYLVVATWGGGARGTEMELLQYANREGRPRTAFMINGLYTIITSYSKTQQIKGYGKTVARCPAYQATRLLILVLCCGHYAAGYIACYIGMDIEQASRYFYEIFVCSGRPMTSTHFSNLLGEYNTLTTGIELKLADFRQFMACLLISSTSSGFLKLEDEDENVRAAHESFNHSVHTGRSRYALDDVGDATTLASDVISRMQQVSLRWQAFLRLVHPILHEKISVSDMGSPTNSDATNTLIESLFANFISRVSDRFDVFEHRMQLALRTELESLGTQLLQRMYQNEPLPSYSQPIRAMVHKQAKEALRFTLQGRFTDWSSPEQAELVNSVGSRLHVFGILETGAGKSLAFFGASFLMPNHIFVVVSPLVALTEDLSSKLLQLGIRGGVWGRDNIDPSAGQLVIVSAHHAGTDRFYDWCDSPAIRSRLYRIFIDEAHKILTDDYRPCFKLFWRLIELGVPVTCLSGSMMPRMMPFILESLKIRDLSLVDEIRRYTGRPNLKYVVDKVEKDDILDEIRVRWLRASEQFEKQDRGIIFVRTYSRAREVVELLECGMYTGQLNDRERREAVRVWKQGSSPVSCWMAATEAFGQGVDYAHVRCTINENPETLLGFVQETGRAGRDRKPAVCYTVWSDLPRKVKKGDVDHQGRMEMAALLSTELCIRLSFAPLDHVAHSCLALNAELCSTCERFEQIPYHLAILGEAKVPKNLVRSNPRDPTSPLIPSSVETNAAVVHAERQAGYAQLVDLDRLLRRAADHGCLDCFVIDKDHVPTNPHIRDWTFNMYRGQLKLEFEPNINWPFCWICWVPFRQPCGHTPTKPGTQHDTSLCCYQTFSPLTGEYEPIIPTLISLIFRNLRVMPDSAEQFKRLAVELGIDVDLVKGLNMLGPWLKSQATDPSDIPNPARFLLACPVCPQGFSTEIAFTRHLKDDHRENSLDLVRADFGVCLASTSVLADLGREHWVLFASTGCGPIVAPQLDQSVRPRKTRTEKRRSDSPASFSQPPRKKVKTIMPVPDTDKIDLTRVAPSFSPLQILNYVGTQLQDFVNTCPFEAVVFGRTTTNHSFMFHCPDAHGTDYVDEFKFWKESLAFLPYSACHFCLCPQLTAFGGHPINKPCRRKDEANNHTIDREGWKAWICTLPYLIFKVHALRDLVFGQLGIPSNSFPTLDKYEAWVADRVLSNGAAEKSTVEKLTHLILVAFVYFRLMEDGRVVVPTDGFALDAGPSAVPDEPVGSGST</sequence>
<dbReference type="GO" id="GO:0005524">
    <property type="term" value="F:ATP binding"/>
    <property type="evidence" value="ECO:0007669"/>
    <property type="project" value="UniProtKB-KW"/>
</dbReference>
<dbReference type="GO" id="GO:0003677">
    <property type="term" value="F:DNA binding"/>
    <property type="evidence" value="ECO:0007669"/>
    <property type="project" value="UniProtKB-KW"/>
</dbReference>
<dbReference type="OrthoDB" id="2507344at2759"/>
<comment type="similarity">
    <text evidence="1">Belongs to the helicase family. RecQ subfamily.</text>
</comment>
<dbReference type="GO" id="GO:0000724">
    <property type="term" value="P:double-strand break repair via homologous recombination"/>
    <property type="evidence" value="ECO:0007669"/>
    <property type="project" value="TreeGrafter"/>
</dbReference>
<dbReference type="PROSITE" id="PS51192">
    <property type="entry name" value="HELICASE_ATP_BIND_1"/>
    <property type="match status" value="1"/>
</dbReference>
<dbReference type="InterPro" id="IPR014001">
    <property type="entry name" value="Helicase_ATP-bd"/>
</dbReference>
<dbReference type="Gene3D" id="3.40.50.300">
    <property type="entry name" value="P-loop containing nucleotide triphosphate hydrolases"/>
    <property type="match status" value="2"/>
</dbReference>
<dbReference type="InterPro" id="IPR027417">
    <property type="entry name" value="P-loop_NTPase"/>
</dbReference>
<evidence type="ECO:0000259" key="9">
    <source>
        <dbReference type="PROSITE" id="PS51192"/>
    </source>
</evidence>
<dbReference type="SMART" id="SM00490">
    <property type="entry name" value="HELICc"/>
    <property type="match status" value="1"/>
</dbReference>
<comment type="caution">
    <text evidence="11">The sequence shown here is derived from an EMBL/GenBank/DDBJ whole genome shotgun (WGS) entry which is preliminary data.</text>
</comment>
<organism evidence="11 12">
    <name type="scientific">Collybiopsis confluens</name>
    <dbReference type="NCBI Taxonomy" id="2823264"/>
    <lineage>
        <taxon>Eukaryota</taxon>
        <taxon>Fungi</taxon>
        <taxon>Dikarya</taxon>
        <taxon>Basidiomycota</taxon>
        <taxon>Agaricomycotina</taxon>
        <taxon>Agaricomycetes</taxon>
        <taxon>Agaricomycetidae</taxon>
        <taxon>Agaricales</taxon>
        <taxon>Marasmiineae</taxon>
        <taxon>Omphalotaceae</taxon>
        <taxon>Collybiopsis</taxon>
    </lineage>
</organism>
<keyword evidence="12" id="KW-1185">Reference proteome</keyword>
<evidence type="ECO:0000256" key="6">
    <source>
        <dbReference type="ARBA" id="ARBA00034617"/>
    </source>
</evidence>
<feature type="domain" description="Helicase ATP-binding" evidence="9">
    <location>
        <begin position="1162"/>
        <end position="1320"/>
    </location>
</feature>
<evidence type="ECO:0000256" key="7">
    <source>
        <dbReference type="ARBA" id="ARBA00034808"/>
    </source>
</evidence>
<evidence type="ECO:0000259" key="10">
    <source>
        <dbReference type="PROSITE" id="PS51194"/>
    </source>
</evidence>
<name>A0A8H5FN27_9AGAR</name>
<keyword evidence="5" id="KW-0413">Isomerase</keyword>